<dbReference type="InterPro" id="IPR029066">
    <property type="entry name" value="PLP-binding_barrel"/>
</dbReference>
<evidence type="ECO:0000313" key="4">
    <source>
        <dbReference type="EMBL" id="EAR16921.1"/>
    </source>
</evidence>
<dbReference type="EMBL" id="CP001712">
    <property type="protein sequence ID" value="EAR16921.1"/>
    <property type="molecule type" value="Genomic_DNA"/>
</dbReference>
<dbReference type="SMART" id="SM01119">
    <property type="entry name" value="D-ser_dehydrat"/>
    <property type="match status" value="1"/>
</dbReference>
<dbReference type="Pfam" id="PF14031">
    <property type="entry name" value="D-ser_dehydrat"/>
    <property type="match status" value="1"/>
</dbReference>
<dbReference type="InterPro" id="IPR026956">
    <property type="entry name" value="D-ser_dehydrat-like_dom"/>
</dbReference>
<dbReference type="InterPro" id="IPR001608">
    <property type="entry name" value="Ala_racemase_N"/>
</dbReference>
<dbReference type="KEGG" id="rbi:RB2501_08465"/>
<name>A4CJ13_ROBBH</name>
<dbReference type="eggNOG" id="COG3616">
    <property type="taxonomic scope" value="Bacteria"/>
</dbReference>
<dbReference type="Gene3D" id="3.20.20.10">
    <property type="entry name" value="Alanine racemase"/>
    <property type="match status" value="1"/>
</dbReference>
<dbReference type="InterPro" id="IPR042208">
    <property type="entry name" value="D-ser_dehydrat-like_sf"/>
</dbReference>
<dbReference type="SUPFAM" id="SSF51419">
    <property type="entry name" value="PLP-binding barrel"/>
    <property type="match status" value="1"/>
</dbReference>
<dbReference type="GO" id="GO:0008721">
    <property type="term" value="F:D-serine ammonia-lyase activity"/>
    <property type="evidence" value="ECO:0007669"/>
    <property type="project" value="TreeGrafter"/>
</dbReference>
<dbReference type="OrthoDB" id="9788869at2"/>
<keyword evidence="5" id="KW-1185">Reference proteome</keyword>
<dbReference type="PANTHER" id="PTHR28004">
    <property type="entry name" value="ZGC:162816-RELATED"/>
    <property type="match status" value="1"/>
</dbReference>
<evidence type="ECO:0000259" key="3">
    <source>
        <dbReference type="SMART" id="SM01119"/>
    </source>
</evidence>
<evidence type="ECO:0000256" key="1">
    <source>
        <dbReference type="ARBA" id="ARBA00005323"/>
    </source>
</evidence>
<evidence type="ECO:0000256" key="2">
    <source>
        <dbReference type="ARBA" id="ARBA00023239"/>
    </source>
</evidence>
<dbReference type="InterPro" id="IPR051466">
    <property type="entry name" value="D-amino_acid_metab_enzyme"/>
</dbReference>
<keyword evidence="2" id="KW-0456">Lyase</keyword>
<dbReference type="Pfam" id="PF01168">
    <property type="entry name" value="Ala_racemase_N"/>
    <property type="match status" value="1"/>
</dbReference>
<dbReference type="CDD" id="cd06821">
    <property type="entry name" value="PLPDE_III_D-TA"/>
    <property type="match status" value="1"/>
</dbReference>
<accession>A4CJ13</accession>
<sequence length="377" mass="41065">MAANSAGSAAPAWYEIQNAREVPSPALLVYPERIRRNIDAMIRIAGSPDRLRPHIKTHKTAEIIQMQRGRGIDRFKCATIAEAELLGSLGAGDILLAYQPVGPDQERLLRLQAAYPGVRFAALVDHEETLKALGELATSHNAQIRLYLDLNTGMDRTGIVPGAAAAALYRKIAAHPHLEACGLHAYDGHNRQTDTSERQAAADKAFEGVAKLRDQLVSEGLDVPAIIAGGSPSFPMHASREGVELSPGTTLLWDARYQSLFPDMPFEIAAVLLTRVVSHPRPGIACLDLGHKAIAPEMDFPRVALPELPGCRQVGQSEEHLVLDCGEGAVPEIGQVLYGFPMHICPTVAKYPELLVVEDRQVRKAWKVAARDYKIKI</sequence>
<proteinExistence type="inferred from homology"/>
<dbReference type="HOGENOM" id="CLU_031639_1_0_10"/>
<dbReference type="Proteomes" id="UP000009049">
    <property type="component" value="Chromosome"/>
</dbReference>
<dbReference type="STRING" id="313596.RB2501_08465"/>
<reference evidence="4 5" key="1">
    <citation type="journal article" date="2009" name="J. Bacteriol.">
        <title>Complete genome sequence of Robiginitalea biformata HTCC2501.</title>
        <authorList>
            <person name="Oh H.M."/>
            <person name="Giovannoni S.J."/>
            <person name="Lee K."/>
            <person name="Ferriera S."/>
            <person name="Johnson J."/>
            <person name="Cho J.C."/>
        </authorList>
    </citation>
    <scope>NUCLEOTIDE SEQUENCE [LARGE SCALE GENOMIC DNA]</scope>
    <source>
        <strain evidence="5">ATCC BAA-864 / HTCC2501 / KCTC 12146</strain>
    </source>
</reference>
<dbReference type="GO" id="GO:0036088">
    <property type="term" value="P:D-serine catabolic process"/>
    <property type="evidence" value="ECO:0007669"/>
    <property type="project" value="TreeGrafter"/>
</dbReference>
<gene>
    <name evidence="4" type="ordered locus">RB2501_08465</name>
</gene>
<protein>
    <submittedName>
        <fullName evidence="4">D-threonine aldolase, metal-activated pyridoxal enzyme</fullName>
    </submittedName>
</protein>
<dbReference type="Gene3D" id="2.40.37.20">
    <property type="entry name" value="D-serine dehydratase-like domain"/>
    <property type="match status" value="1"/>
</dbReference>
<dbReference type="AlphaFoldDB" id="A4CJ13"/>
<organism evidence="4 5">
    <name type="scientific">Robiginitalea biformata (strain ATCC BAA-864 / DSM 15991 / KCTC 12146 / HTCC2501)</name>
    <dbReference type="NCBI Taxonomy" id="313596"/>
    <lineage>
        <taxon>Bacteria</taxon>
        <taxon>Pseudomonadati</taxon>
        <taxon>Bacteroidota</taxon>
        <taxon>Flavobacteriia</taxon>
        <taxon>Flavobacteriales</taxon>
        <taxon>Flavobacteriaceae</taxon>
        <taxon>Robiginitalea</taxon>
    </lineage>
</organism>
<evidence type="ECO:0000313" key="5">
    <source>
        <dbReference type="Proteomes" id="UP000009049"/>
    </source>
</evidence>
<feature type="domain" description="D-serine dehydratase-like" evidence="3">
    <location>
        <begin position="269"/>
        <end position="358"/>
    </location>
</feature>
<dbReference type="PANTHER" id="PTHR28004:SF2">
    <property type="entry name" value="D-SERINE DEHYDRATASE"/>
    <property type="match status" value="1"/>
</dbReference>
<comment type="similarity">
    <text evidence="1">Belongs to the DSD1 family.</text>
</comment>
<dbReference type="RefSeq" id="WP_015753677.1">
    <property type="nucleotide sequence ID" value="NC_013222.1"/>
</dbReference>